<accession>F0VJ06</accession>
<dbReference type="GeneID" id="13443207"/>
<dbReference type="Gene3D" id="3.40.50.970">
    <property type="match status" value="1"/>
</dbReference>
<keyword evidence="2" id="KW-0560">Oxidoreductase</keyword>
<dbReference type="EMBL" id="LN714483">
    <property type="protein sequence ID" value="CEL67708.1"/>
    <property type="molecule type" value="Genomic_DNA"/>
</dbReference>
<evidence type="ECO:0000256" key="7">
    <source>
        <dbReference type="SAM" id="SignalP"/>
    </source>
</evidence>
<dbReference type="NCBIfam" id="NF006667">
    <property type="entry name" value="PRK09212.1"/>
    <property type="match status" value="1"/>
</dbReference>
<dbReference type="RefSeq" id="XP_003883749.1">
    <property type="nucleotide sequence ID" value="XM_003883700.1"/>
</dbReference>
<dbReference type="OrthoDB" id="10266385at2759"/>
<dbReference type="SUPFAM" id="SSF52922">
    <property type="entry name" value="TK C-terminal domain-like"/>
    <property type="match status" value="1"/>
</dbReference>
<dbReference type="eggNOG" id="KOG0524">
    <property type="taxonomic scope" value="Eukaryota"/>
</dbReference>
<evidence type="ECO:0000259" key="8">
    <source>
        <dbReference type="SMART" id="SM00861"/>
    </source>
</evidence>
<evidence type="ECO:0000256" key="6">
    <source>
        <dbReference type="SAM" id="MobiDB-lite"/>
    </source>
</evidence>
<dbReference type="InterPro" id="IPR009014">
    <property type="entry name" value="Transketo_C/PFOR_II"/>
</dbReference>
<evidence type="ECO:0000256" key="4">
    <source>
        <dbReference type="ARBA" id="ARBA00025211"/>
    </source>
</evidence>
<dbReference type="Proteomes" id="UP000007494">
    <property type="component" value="Chromosome VIII"/>
</dbReference>
<keyword evidence="3" id="KW-0786">Thiamine pyrophosphate</keyword>
<evidence type="ECO:0000256" key="2">
    <source>
        <dbReference type="ARBA" id="ARBA00023002"/>
    </source>
</evidence>
<protein>
    <submittedName>
        <fullName evidence="9">Transketolase, pyridine binding domain protein,related</fullName>
    </submittedName>
</protein>
<comment type="function">
    <text evidence="4">The pyruvate dehydrogenase complex catalyzes the overall conversion of pyruvate to acetyl-CoA and CO(2). It contains multiple copies of three enzymatic components: pyruvate dehydrogenase (E1), dihydrolipoamide acetyltransferase (E2) and lipoamide dehydrogenase (E3).</text>
</comment>
<reference evidence="10" key="4">
    <citation type="journal article" date="2015" name="PLoS ONE">
        <title>Comprehensive Evaluation of Toxoplasma gondii VEG and Neospora caninum LIV Genomes with Tachyzoite Stage Transcriptome and Proteome Defines Novel Transcript Features.</title>
        <authorList>
            <person name="Ramaprasad A."/>
            <person name="Mourier T."/>
            <person name="Naeem R."/>
            <person name="Malas T.B."/>
            <person name="Moussa E."/>
            <person name="Panigrahi A."/>
            <person name="Vermont S.J."/>
            <person name="Otto T.D."/>
            <person name="Wastling J."/>
            <person name="Pain A."/>
        </authorList>
    </citation>
    <scope>NUCLEOTIDE SEQUENCE</scope>
    <source>
        <strain evidence="10">Liverpool</strain>
    </source>
</reference>
<dbReference type="PANTHER" id="PTHR43257:SF2">
    <property type="entry name" value="PYRUVATE DEHYDROGENASE E1 COMPONENT SUBUNIT BETA"/>
    <property type="match status" value="1"/>
</dbReference>
<dbReference type="InParanoid" id="F0VJ06"/>
<feature type="chain" id="PRO_5007655317" evidence="7">
    <location>
        <begin position="25"/>
        <end position="483"/>
    </location>
</feature>
<dbReference type="InterPro" id="IPR005475">
    <property type="entry name" value="Transketolase-like_Pyr-bd"/>
</dbReference>
<dbReference type="Gene3D" id="3.40.50.920">
    <property type="match status" value="1"/>
</dbReference>
<dbReference type="CDD" id="cd07036">
    <property type="entry name" value="TPP_PYR_E1-PDHc-beta_like"/>
    <property type="match status" value="1"/>
</dbReference>
<dbReference type="Pfam" id="PF02780">
    <property type="entry name" value="Transketolase_C"/>
    <property type="match status" value="1"/>
</dbReference>
<reference evidence="9" key="2">
    <citation type="submission" date="2011-03" db="EMBL/GenBank/DDBJ databases">
        <title>Comparative genomics and transcriptomics of Neospora caninum and Toxoplasma gondii.</title>
        <authorList>
            <person name="Reid A.J."/>
            <person name="Sohal A."/>
            <person name="Harris D."/>
            <person name="Quail M."/>
            <person name="Sanders M."/>
            <person name="Berriman M."/>
            <person name="Wastling J.M."/>
            <person name="Pain A."/>
        </authorList>
    </citation>
    <scope>NUCLEOTIDE SEQUENCE</scope>
    <source>
        <strain evidence="9">Liverpool</strain>
    </source>
</reference>
<name>F0VJ06_NEOCL</name>
<dbReference type="SMART" id="SM00861">
    <property type="entry name" value="Transket_pyr"/>
    <property type="match status" value="1"/>
</dbReference>
<sequence length="483" mass="51433">MAKRDASSLLSLAFAIALCGVSLPVSFDWAVGHQLSPPSIGSPVFPASRAASQPTNHLPLAFVKPAPRHVLNFPSSSISPSSPASPSSPSSPSAPSSGSPASLSTSASVSQMDRLSAGSPLEAASSQRLPVQIQEAVVDGEFVNGKSVKDWKVERSLYQALHMALAEELARDPNVCVMGEDVGHYGGSYKVTKDFHARFGNFRCMDTPICENTFTGMAIGAAMNGLRPVVEGMNMGFLLLAFNQIANNAGMVRYTSGGAFDVPVVIRGPGGVGKQLGPEHSQRIEAYLMAVPGLKIVACSTPYNARGLLKSAIREDNPVVFFEHVLTYNIKEEIPLLPYTLPLDKAEIAREGSDITVLAYGKLRHVALEAAQQLEKLGLSAEVVDLISLKPLDMETIRASVKKTGRCIILDESSRTGGIGGEIFTQVMENCADDLLEVPIRLATKDIPTPYAAKLEEATIVTPQDVVNSALWLASKRGLPKQA</sequence>
<dbReference type="InterPro" id="IPR033248">
    <property type="entry name" value="Transketolase_C"/>
</dbReference>
<evidence type="ECO:0000256" key="1">
    <source>
        <dbReference type="ARBA" id="ARBA00001964"/>
    </source>
</evidence>
<feature type="compositionally biased region" description="Low complexity" evidence="6">
    <location>
        <begin position="74"/>
        <end position="109"/>
    </location>
</feature>
<evidence type="ECO:0000313" key="11">
    <source>
        <dbReference type="Proteomes" id="UP000007494"/>
    </source>
</evidence>
<feature type="domain" description="Transketolase-like pyrimidine-binding" evidence="8">
    <location>
        <begin position="155"/>
        <end position="330"/>
    </location>
</feature>
<keyword evidence="7" id="KW-0732">Signal</keyword>
<evidence type="ECO:0000256" key="5">
    <source>
        <dbReference type="ARBA" id="ARBA00051231"/>
    </source>
</evidence>
<dbReference type="VEuPathDB" id="ToxoDB:NCLIV_034990"/>
<gene>
    <name evidence="10" type="ORF">BN1204_034990</name>
    <name evidence="9" type="ORF">NCLIV_034990</name>
</gene>
<dbReference type="AlphaFoldDB" id="F0VJ06"/>
<dbReference type="OMA" id="VRLCTKD"/>
<comment type="catalytic activity">
    <reaction evidence="5">
        <text>N(6)-[(R)-lipoyl]-L-lysyl-[protein] + pyruvate + H(+) = N(6)-[(R)-S(8)-acetyldihydrolipoyl]-L-lysyl-[protein] + CO2</text>
        <dbReference type="Rhea" id="RHEA:19189"/>
        <dbReference type="Rhea" id="RHEA-COMP:10474"/>
        <dbReference type="Rhea" id="RHEA-COMP:10478"/>
        <dbReference type="ChEBI" id="CHEBI:15361"/>
        <dbReference type="ChEBI" id="CHEBI:15378"/>
        <dbReference type="ChEBI" id="CHEBI:16526"/>
        <dbReference type="ChEBI" id="CHEBI:83099"/>
        <dbReference type="ChEBI" id="CHEBI:83111"/>
        <dbReference type="EC" id="1.2.4.1"/>
    </reaction>
</comment>
<keyword evidence="11" id="KW-1185">Reference proteome</keyword>
<evidence type="ECO:0000313" key="9">
    <source>
        <dbReference type="EMBL" id="CBZ53717.1"/>
    </source>
</evidence>
<evidence type="ECO:0000256" key="3">
    <source>
        <dbReference type="ARBA" id="ARBA00023052"/>
    </source>
</evidence>
<evidence type="ECO:0000313" key="10">
    <source>
        <dbReference type="EMBL" id="CEL67708.1"/>
    </source>
</evidence>
<dbReference type="EMBL" id="FR823390">
    <property type="protein sequence ID" value="CBZ53717.1"/>
    <property type="molecule type" value="Genomic_DNA"/>
</dbReference>
<dbReference type="FunFam" id="3.40.50.920:FF:000001">
    <property type="entry name" value="Pyruvate dehydrogenase E1 beta subunit"/>
    <property type="match status" value="1"/>
</dbReference>
<dbReference type="InterPro" id="IPR029061">
    <property type="entry name" value="THDP-binding"/>
</dbReference>
<dbReference type="GO" id="GO:0004739">
    <property type="term" value="F:pyruvate dehydrogenase (acetyl-transferring) activity"/>
    <property type="evidence" value="ECO:0007669"/>
    <property type="project" value="UniProtKB-EC"/>
</dbReference>
<comment type="cofactor">
    <cofactor evidence="1">
        <name>thiamine diphosphate</name>
        <dbReference type="ChEBI" id="CHEBI:58937"/>
    </cofactor>
</comment>
<dbReference type="FunFam" id="3.40.50.970:FF:000001">
    <property type="entry name" value="Pyruvate dehydrogenase E1 beta subunit"/>
    <property type="match status" value="1"/>
</dbReference>
<dbReference type="FunCoup" id="F0VJ06">
    <property type="interactions" value="194"/>
</dbReference>
<dbReference type="Pfam" id="PF02779">
    <property type="entry name" value="Transket_pyr"/>
    <property type="match status" value="1"/>
</dbReference>
<organism evidence="9 11">
    <name type="scientific">Neospora caninum (strain Liverpool)</name>
    <dbReference type="NCBI Taxonomy" id="572307"/>
    <lineage>
        <taxon>Eukaryota</taxon>
        <taxon>Sar</taxon>
        <taxon>Alveolata</taxon>
        <taxon>Apicomplexa</taxon>
        <taxon>Conoidasida</taxon>
        <taxon>Coccidia</taxon>
        <taxon>Eucoccidiorida</taxon>
        <taxon>Eimeriorina</taxon>
        <taxon>Sarcocystidae</taxon>
        <taxon>Neospora</taxon>
    </lineage>
</organism>
<dbReference type="PANTHER" id="PTHR43257">
    <property type="entry name" value="PYRUVATE DEHYDROGENASE E1 COMPONENT BETA SUBUNIT"/>
    <property type="match status" value="1"/>
</dbReference>
<reference evidence="11" key="3">
    <citation type="journal article" date="2012" name="PLoS Pathog.">
        <title>Comparative genomics of the apicomplexan parasites Toxoplasma gondii and Neospora caninum: Coccidia differing in host range and transmission strategy.</title>
        <authorList>
            <person name="Reid A.J."/>
            <person name="Vermont S.J."/>
            <person name="Cotton J.A."/>
            <person name="Harris D."/>
            <person name="Hill-Cawthorne G.A."/>
            <person name="Konen-Waisman S."/>
            <person name="Latham S.M."/>
            <person name="Mourier T."/>
            <person name="Norton R."/>
            <person name="Quail M.A."/>
            <person name="Sanders M."/>
            <person name="Shanmugam D."/>
            <person name="Sohal A."/>
            <person name="Wasmuth J.D."/>
            <person name="Brunk B."/>
            <person name="Grigg M.E."/>
            <person name="Howard J.C."/>
            <person name="Parkinson J."/>
            <person name="Roos D.S."/>
            <person name="Trees A.J."/>
            <person name="Berriman M."/>
            <person name="Pain A."/>
            <person name="Wastling J.M."/>
        </authorList>
    </citation>
    <scope>NUCLEOTIDE SEQUENCE [LARGE SCALE GENOMIC DNA]</scope>
    <source>
        <strain evidence="11">Liverpool</strain>
    </source>
</reference>
<feature type="signal peptide" evidence="7">
    <location>
        <begin position="1"/>
        <end position="24"/>
    </location>
</feature>
<reference evidence="9" key="1">
    <citation type="submission" date="2011-02" db="EMBL/GenBank/DDBJ databases">
        <authorList>
            <person name="Aslett M."/>
        </authorList>
    </citation>
    <scope>NUCLEOTIDE SEQUENCE</scope>
    <source>
        <strain evidence="9">Liverpool</strain>
    </source>
</reference>
<proteinExistence type="predicted"/>
<feature type="region of interest" description="Disordered" evidence="6">
    <location>
        <begin position="73"/>
        <end position="109"/>
    </location>
</feature>
<dbReference type="SUPFAM" id="SSF52518">
    <property type="entry name" value="Thiamin diphosphate-binding fold (THDP-binding)"/>
    <property type="match status" value="1"/>
</dbReference>